<gene>
    <name evidence="1" type="ORF">M8818_000807</name>
</gene>
<proteinExistence type="predicted"/>
<comment type="caution">
    <text evidence="1">The sequence shown here is derived from an EMBL/GenBank/DDBJ whole genome shotgun (WGS) entry which is preliminary data.</text>
</comment>
<evidence type="ECO:0000313" key="1">
    <source>
        <dbReference type="EMBL" id="KAK8219833.1"/>
    </source>
</evidence>
<evidence type="ECO:0000313" key="2">
    <source>
        <dbReference type="Proteomes" id="UP001320706"/>
    </source>
</evidence>
<reference evidence="1" key="1">
    <citation type="submission" date="2024-02" db="EMBL/GenBank/DDBJ databases">
        <title>Metagenome Assembled Genome of Zalaria obscura JY119.</title>
        <authorList>
            <person name="Vighnesh L."/>
            <person name="Jagadeeshwari U."/>
            <person name="Venkata Ramana C."/>
            <person name="Sasikala C."/>
        </authorList>
    </citation>
    <scope>NUCLEOTIDE SEQUENCE</scope>
    <source>
        <strain evidence="1">JY119</strain>
    </source>
</reference>
<protein>
    <submittedName>
        <fullName evidence="1">Uncharacterized protein</fullName>
    </submittedName>
</protein>
<name>A0ACC3SMB2_9PEZI</name>
<sequence>MAYTDDSVKARLSALNETQDSIVTVAQWILFHRRHADRTAQLWLDRLKESNSSKRLNLIYLANEVVQQSKARKKEDFMLAFAPIIAEATSVAYKGSTQEVQQKIRRVVEVWRQRAIFDNAIQQATETRLDEIDKNRGNRSSGPRLGGSLFGNTSSPPELQPVVQSQTNLTRAETTARGIINTANTEYAKLTDPAAQIPTPPVHAARLSSLLKNLASAEGAVNDSIKARKELIAGLEKLLETNRSKLAEEETTSQDFASRKTSIETKKKEVEDSIMRGLSHESTPTATNYSTMGEPANGDGSGSPEIEGFTPPPPEVETFTPPPADEENEAGQDFLESNTFAADPVLPQPPTHDEPAPSFEPPAALQGGAQNVTPDLAFLASLNLPQVRPASSTPPTNGASSDPRLKRRKMSHKSADMDDEIFGSGNGIEIDDDVAAMLGAQ</sequence>
<dbReference type="EMBL" id="JAMKPW020000003">
    <property type="protein sequence ID" value="KAK8219833.1"/>
    <property type="molecule type" value="Genomic_DNA"/>
</dbReference>
<accession>A0ACC3SMB2</accession>
<organism evidence="1 2">
    <name type="scientific">Zalaria obscura</name>
    <dbReference type="NCBI Taxonomy" id="2024903"/>
    <lineage>
        <taxon>Eukaryota</taxon>
        <taxon>Fungi</taxon>
        <taxon>Dikarya</taxon>
        <taxon>Ascomycota</taxon>
        <taxon>Pezizomycotina</taxon>
        <taxon>Dothideomycetes</taxon>
        <taxon>Dothideomycetidae</taxon>
        <taxon>Dothideales</taxon>
        <taxon>Zalariaceae</taxon>
        <taxon>Zalaria</taxon>
    </lineage>
</organism>
<dbReference type="Proteomes" id="UP001320706">
    <property type="component" value="Unassembled WGS sequence"/>
</dbReference>
<keyword evidence="2" id="KW-1185">Reference proteome</keyword>